<reference evidence="1" key="2">
    <citation type="submission" date="2021-04" db="EMBL/GenBank/DDBJ databases">
        <authorList>
            <person name="Gilroy R."/>
        </authorList>
    </citation>
    <scope>NUCLEOTIDE SEQUENCE</scope>
    <source>
        <strain evidence="1">ChiHjej12B11-9195</strain>
    </source>
</reference>
<reference evidence="1" key="1">
    <citation type="journal article" date="2021" name="PeerJ">
        <title>Extensive microbial diversity within the chicken gut microbiome revealed by metagenomics and culture.</title>
        <authorList>
            <person name="Gilroy R."/>
            <person name="Ravi A."/>
            <person name="Getino M."/>
            <person name="Pursley I."/>
            <person name="Horton D.L."/>
            <person name="Alikhan N.F."/>
            <person name="Baker D."/>
            <person name="Gharbi K."/>
            <person name="Hall N."/>
            <person name="Watson M."/>
            <person name="Adriaenssens E.M."/>
            <person name="Foster-Nyarko E."/>
            <person name="Jarju S."/>
            <person name="Secka A."/>
            <person name="Antonio M."/>
            <person name="Oren A."/>
            <person name="Chaudhuri R.R."/>
            <person name="La Ragione R."/>
            <person name="Hildebrand F."/>
            <person name="Pallen M.J."/>
        </authorList>
    </citation>
    <scope>NUCLEOTIDE SEQUENCE</scope>
    <source>
        <strain evidence="1">ChiHjej12B11-9195</strain>
    </source>
</reference>
<accession>A0A9D2CQV9</accession>
<sequence length="107" mass="12068">MAQLPTIRDIAIDLYTEANIDYHNETLESVPQDNREGFDTVVISAEAIRYTTDAGNLMIQEVVGMDEDYNETTLDYLYSIEDTEGYTEENGTDSAEELIAVIKNFMA</sequence>
<protein>
    <submittedName>
        <fullName evidence="1">Uncharacterized protein</fullName>
    </submittedName>
</protein>
<dbReference type="EMBL" id="DXCN01000055">
    <property type="protein sequence ID" value="HIY95460.1"/>
    <property type="molecule type" value="Genomic_DNA"/>
</dbReference>
<evidence type="ECO:0000313" key="2">
    <source>
        <dbReference type="Proteomes" id="UP000824134"/>
    </source>
</evidence>
<organism evidence="1 2">
    <name type="scientific">Candidatus Rothia avicola</name>
    <dbReference type="NCBI Taxonomy" id="2840478"/>
    <lineage>
        <taxon>Bacteria</taxon>
        <taxon>Bacillati</taxon>
        <taxon>Actinomycetota</taxon>
        <taxon>Actinomycetes</taxon>
        <taxon>Micrococcales</taxon>
        <taxon>Micrococcaceae</taxon>
        <taxon>Rothia</taxon>
    </lineage>
</organism>
<name>A0A9D2CQV9_9MICC</name>
<evidence type="ECO:0000313" key="1">
    <source>
        <dbReference type="EMBL" id="HIY95460.1"/>
    </source>
</evidence>
<dbReference type="AlphaFoldDB" id="A0A9D2CQV9"/>
<gene>
    <name evidence="1" type="ORF">H9821_07350</name>
</gene>
<dbReference type="Proteomes" id="UP000824134">
    <property type="component" value="Unassembled WGS sequence"/>
</dbReference>
<comment type="caution">
    <text evidence="1">The sequence shown here is derived from an EMBL/GenBank/DDBJ whole genome shotgun (WGS) entry which is preliminary data.</text>
</comment>
<proteinExistence type="predicted"/>